<feature type="region of interest" description="Disordered" evidence="4">
    <location>
        <begin position="468"/>
        <end position="495"/>
    </location>
</feature>
<dbReference type="OrthoDB" id="5409589at2759"/>
<comment type="subcellular location">
    <subcellularLocation>
        <location evidence="1">Cytoplasm</location>
        <location evidence="1">Cytoskeleton</location>
    </subcellularLocation>
</comment>
<dbReference type="InterPro" id="IPR036534">
    <property type="entry name" value="GAR_dom_sf"/>
</dbReference>
<dbReference type="GeneID" id="63789048"/>
<keyword evidence="3" id="KW-0206">Cytoskeleton</keyword>
<reference evidence="6 7" key="1">
    <citation type="submission" date="2016-07" db="EMBL/GenBank/DDBJ databases">
        <title>Pervasive Adenine N6-methylation of Active Genes in Fungi.</title>
        <authorList>
            <consortium name="DOE Joint Genome Institute"/>
            <person name="Mondo S.J."/>
            <person name="Dannebaum R.O."/>
            <person name="Kuo R.C."/>
            <person name="Labutti K."/>
            <person name="Haridas S."/>
            <person name="Kuo A."/>
            <person name="Salamov A."/>
            <person name="Ahrendt S.R."/>
            <person name="Lipzen A."/>
            <person name="Sullivan W."/>
            <person name="Andreopoulos W.B."/>
            <person name="Clum A."/>
            <person name="Lindquist E."/>
            <person name="Daum C."/>
            <person name="Ramamoorthy G.K."/>
            <person name="Gryganskyi A."/>
            <person name="Culley D."/>
            <person name="Magnuson J.K."/>
            <person name="James T.Y."/>
            <person name="O'Malley M.A."/>
            <person name="Stajich J.E."/>
            <person name="Spatafora J.W."/>
            <person name="Visel A."/>
            <person name="Grigoriev I.V."/>
        </authorList>
    </citation>
    <scope>NUCLEOTIDE SEQUENCE [LARGE SCALE GENOMIC DNA]</scope>
    <source>
        <strain evidence="6 7">12-1054</strain>
    </source>
</reference>
<dbReference type="AlphaFoldDB" id="A0A1Y2FC93"/>
<keyword evidence="7" id="KW-1185">Reference proteome</keyword>
<evidence type="ECO:0000256" key="4">
    <source>
        <dbReference type="SAM" id="MobiDB-lite"/>
    </source>
</evidence>
<dbReference type="RefSeq" id="XP_040724363.1">
    <property type="nucleotide sequence ID" value="XM_040872449.1"/>
</dbReference>
<feature type="region of interest" description="Disordered" evidence="4">
    <location>
        <begin position="1"/>
        <end position="34"/>
    </location>
</feature>
<protein>
    <recommendedName>
        <fullName evidence="5">GAR domain-containing protein</fullName>
    </recommendedName>
</protein>
<evidence type="ECO:0000313" key="7">
    <source>
        <dbReference type="Proteomes" id="UP000193685"/>
    </source>
</evidence>
<dbReference type="GO" id="GO:0005856">
    <property type="term" value="C:cytoskeleton"/>
    <property type="evidence" value="ECO:0007669"/>
    <property type="project" value="UniProtKB-SubCell"/>
</dbReference>
<name>A0A1Y2FC93_PROLT</name>
<feature type="compositionally biased region" description="Basic and acidic residues" evidence="4">
    <location>
        <begin position="558"/>
        <end position="568"/>
    </location>
</feature>
<feature type="domain" description="GAR" evidence="5">
    <location>
        <begin position="366"/>
        <end position="457"/>
    </location>
</feature>
<comment type="caution">
    <text evidence="6">The sequence shown here is derived from an EMBL/GenBank/DDBJ whole genome shotgun (WGS) entry which is preliminary data.</text>
</comment>
<dbReference type="EMBL" id="MCFI01000013">
    <property type="protein sequence ID" value="ORY80475.1"/>
    <property type="molecule type" value="Genomic_DNA"/>
</dbReference>
<organism evidence="6 7">
    <name type="scientific">Protomyces lactucae-debilis</name>
    <dbReference type="NCBI Taxonomy" id="2754530"/>
    <lineage>
        <taxon>Eukaryota</taxon>
        <taxon>Fungi</taxon>
        <taxon>Dikarya</taxon>
        <taxon>Ascomycota</taxon>
        <taxon>Taphrinomycotina</taxon>
        <taxon>Taphrinomycetes</taxon>
        <taxon>Taphrinales</taxon>
        <taxon>Protomycetaceae</taxon>
        <taxon>Protomyces</taxon>
    </lineage>
</organism>
<dbReference type="InterPro" id="IPR003108">
    <property type="entry name" value="GAR_dom"/>
</dbReference>
<keyword evidence="2" id="KW-0963">Cytoplasm</keyword>
<feature type="compositionally biased region" description="Basic and acidic residues" evidence="4">
    <location>
        <begin position="7"/>
        <end position="21"/>
    </location>
</feature>
<evidence type="ECO:0000256" key="2">
    <source>
        <dbReference type="ARBA" id="ARBA00022490"/>
    </source>
</evidence>
<evidence type="ECO:0000256" key="1">
    <source>
        <dbReference type="ARBA" id="ARBA00004245"/>
    </source>
</evidence>
<evidence type="ECO:0000259" key="5">
    <source>
        <dbReference type="PROSITE" id="PS51460"/>
    </source>
</evidence>
<accession>A0A1Y2FC93</accession>
<evidence type="ECO:0000313" key="6">
    <source>
        <dbReference type="EMBL" id="ORY80475.1"/>
    </source>
</evidence>
<dbReference type="GO" id="GO:0008017">
    <property type="term" value="F:microtubule binding"/>
    <property type="evidence" value="ECO:0007669"/>
    <property type="project" value="InterPro"/>
</dbReference>
<sequence length="578" mass="64236">MPASNRRQYETDEHAHIDDSASARNAMGEAEPEPLDTALNRRLVAVISSVDAMLDATAAWQESNWKLATLTDDQVEQVVEPARKMFTRLDAMHIEDLKAAVMEAMTKGALISSDALRSAHLILMLLPRYGRLYKQLEFFLAQSAVYRLLQEWHDTYQKLLRFEAEKDDAKFLYETTNLATIMDEAVYVSWEEIPELYLQQTDVMELKAKQMEEATLEEADAGNEGSSEDQAAQEALSDRGIPTWLNRLTESAQSDPIPKSPPPVLDTILLPESWSELLVASPTFAHKPVRAGTRSRIYVGSDTLESCPEIDEDDSFDIGSLQAFSESRTQWQAYPKSLGSEAVLSDLSLSLEADPSIRQPSKVEPAPTLSIDDQVQQVVDNVLQGSNQVLRKSTRELMQNDGSTANHAKTHGWYNISKHDGSCKDIYCRIVGSRVMARVGGGWQDLASFLAHWSSNHASVPIRSITPLPQSMPTRSRSPLAFGSSTTPAQLLQQTPRRTAKYRELDGNSSGAHPLISRHRNFAIQETSLPRVRASSDSLSTAPLSVRKALASNPSEHVGLRAPEDHKPLRYMRSTGQL</sequence>
<dbReference type="PROSITE" id="PS51460">
    <property type="entry name" value="GAR"/>
    <property type="match status" value="1"/>
</dbReference>
<proteinExistence type="predicted"/>
<evidence type="ECO:0000256" key="3">
    <source>
        <dbReference type="ARBA" id="ARBA00023212"/>
    </source>
</evidence>
<dbReference type="Proteomes" id="UP000193685">
    <property type="component" value="Unassembled WGS sequence"/>
</dbReference>
<feature type="region of interest" description="Disordered" evidence="4">
    <location>
        <begin position="214"/>
        <end position="235"/>
    </location>
</feature>
<dbReference type="SUPFAM" id="SSF143575">
    <property type="entry name" value="GAS2 domain-like"/>
    <property type="match status" value="1"/>
</dbReference>
<dbReference type="Gene3D" id="3.30.920.20">
    <property type="entry name" value="Gas2-like domain"/>
    <property type="match status" value="1"/>
</dbReference>
<gene>
    <name evidence="6" type="ORF">BCR37DRAFT_70894</name>
</gene>
<dbReference type="Pfam" id="PF02187">
    <property type="entry name" value="GAS2"/>
    <property type="match status" value="1"/>
</dbReference>
<feature type="region of interest" description="Disordered" evidence="4">
    <location>
        <begin position="552"/>
        <end position="578"/>
    </location>
</feature>